<protein>
    <submittedName>
        <fullName evidence="1">Uncharacterized protein</fullName>
    </submittedName>
</protein>
<accession>A0A545UQH1</accession>
<gene>
    <name evidence="1" type="ORF">IF1G_09773</name>
</gene>
<dbReference type="Proteomes" id="UP000315783">
    <property type="component" value="Unassembled WGS sequence"/>
</dbReference>
<evidence type="ECO:0000313" key="2">
    <source>
        <dbReference type="Proteomes" id="UP000315783"/>
    </source>
</evidence>
<organism evidence="1 2">
    <name type="scientific">Cordyceps javanica</name>
    <dbReference type="NCBI Taxonomy" id="43265"/>
    <lineage>
        <taxon>Eukaryota</taxon>
        <taxon>Fungi</taxon>
        <taxon>Dikarya</taxon>
        <taxon>Ascomycota</taxon>
        <taxon>Pezizomycotina</taxon>
        <taxon>Sordariomycetes</taxon>
        <taxon>Hypocreomycetidae</taxon>
        <taxon>Hypocreales</taxon>
        <taxon>Cordycipitaceae</taxon>
        <taxon>Cordyceps</taxon>
    </lineage>
</organism>
<reference evidence="1 2" key="1">
    <citation type="journal article" date="2019" name="Appl. Microbiol. Biotechnol.">
        <title>Genome sequence of Isaria javanica and comparative genome analysis insights into family S53 peptidase evolution in fungal entomopathogens.</title>
        <authorList>
            <person name="Lin R."/>
            <person name="Zhang X."/>
            <person name="Xin B."/>
            <person name="Zou M."/>
            <person name="Gao Y."/>
            <person name="Qin F."/>
            <person name="Hu Q."/>
            <person name="Xie B."/>
            <person name="Cheng X."/>
        </authorList>
    </citation>
    <scope>NUCLEOTIDE SEQUENCE [LARGE SCALE GENOMIC DNA]</scope>
    <source>
        <strain evidence="1 2">IJ1G</strain>
    </source>
</reference>
<proteinExistence type="predicted"/>
<evidence type="ECO:0000313" key="1">
    <source>
        <dbReference type="EMBL" id="TQV91707.1"/>
    </source>
</evidence>
<comment type="caution">
    <text evidence="1">The sequence shown here is derived from an EMBL/GenBank/DDBJ whole genome shotgun (WGS) entry which is preliminary data.</text>
</comment>
<keyword evidence="2" id="KW-1185">Reference proteome</keyword>
<sequence>MQLHLLRHSSFEHTHATKSQFGNCGQQVNWRKNINTVSIKCLVSPQAAEPSSIIDLIIFPNHNFGLPPLLVKRYISEQQGIATFGSSDL</sequence>
<dbReference type="EMBL" id="SPUK01000018">
    <property type="protein sequence ID" value="TQV91707.1"/>
    <property type="molecule type" value="Genomic_DNA"/>
</dbReference>
<dbReference type="AlphaFoldDB" id="A0A545UQH1"/>
<name>A0A545UQH1_9HYPO</name>